<sequence>DEWRVVGALRSYDSIIVRAADKGGAIVVMDIDKYNAEAEAQLSNRVHYEKLSRDPMKEFQERIGVITLEAMNQGFINKKIFEFLNTPCIPFLYLLPKIHKDLLNPHGRPIVSGCGSLLQPLAQYVDAYLQVLV</sequence>
<accession>A0AAD1RSS7</accession>
<feature type="non-terminal residue" evidence="1">
    <location>
        <position position="133"/>
    </location>
</feature>
<dbReference type="PANTHER" id="PTHR21301">
    <property type="entry name" value="REVERSE TRANSCRIPTASE"/>
    <property type="match status" value="1"/>
</dbReference>
<proteinExistence type="predicted"/>
<dbReference type="Proteomes" id="UP001295444">
    <property type="component" value="Chromosome 03"/>
</dbReference>
<dbReference type="PANTHER" id="PTHR21301:SF12">
    <property type="match status" value="1"/>
</dbReference>
<reference evidence="1" key="1">
    <citation type="submission" date="2022-03" db="EMBL/GenBank/DDBJ databases">
        <authorList>
            <person name="Alioto T."/>
            <person name="Alioto T."/>
            <person name="Gomez Garrido J."/>
        </authorList>
    </citation>
    <scope>NUCLEOTIDE SEQUENCE</scope>
</reference>
<name>A0AAD1RSS7_PELCU</name>
<organism evidence="1 2">
    <name type="scientific">Pelobates cultripes</name>
    <name type="common">Western spadefoot toad</name>
    <dbReference type="NCBI Taxonomy" id="61616"/>
    <lineage>
        <taxon>Eukaryota</taxon>
        <taxon>Metazoa</taxon>
        <taxon>Chordata</taxon>
        <taxon>Craniata</taxon>
        <taxon>Vertebrata</taxon>
        <taxon>Euteleostomi</taxon>
        <taxon>Amphibia</taxon>
        <taxon>Batrachia</taxon>
        <taxon>Anura</taxon>
        <taxon>Pelobatoidea</taxon>
        <taxon>Pelobatidae</taxon>
        <taxon>Pelobates</taxon>
    </lineage>
</organism>
<dbReference type="EMBL" id="OW240914">
    <property type="protein sequence ID" value="CAH2277151.1"/>
    <property type="molecule type" value="Genomic_DNA"/>
</dbReference>
<evidence type="ECO:0000313" key="1">
    <source>
        <dbReference type="EMBL" id="CAH2277151.1"/>
    </source>
</evidence>
<evidence type="ECO:0000313" key="2">
    <source>
        <dbReference type="Proteomes" id="UP001295444"/>
    </source>
</evidence>
<protein>
    <submittedName>
        <fullName evidence="1">Uncharacterized protein</fullName>
    </submittedName>
</protein>
<dbReference type="AlphaFoldDB" id="A0AAD1RSS7"/>
<keyword evidence="2" id="KW-1185">Reference proteome</keyword>
<feature type="non-terminal residue" evidence="1">
    <location>
        <position position="1"/>
    </location>
</feature>
<gene>
    <name evidence="1" type="ORF">PECUL_23A031501</name>
</gene>